<evidence type="ECO:0000313" key="5">
    <source>
        <dbReference type="Proteomes" id="UP000278807"/>
    </source>
</evidence>
<dbReference type="InterPro" id="IPR008266">
    <property type="entry name" value="Tyr_kinase_AS"/>
</dbReference>
<dbReference type="AlphaFoldDB" id="A0A0R3T3K0"/>
<dbReference type="STRING" id="102285.A0A0R3T3K0"/>
<dbReference type="Gene3D" id="1.10.510.10">
    <property type="entry name" value="Transferase(Phosphotransferase) domain 1"/>
    <property type="match status" value="1"/>
</dbReference>
<protein>
    <submittedName>
        <fullName evidence="6">Protein kinase domain-containing protein</fullName>
    </submittedName>
</protein>
<dbReference type="PROSITE" id="PS00109">
    <property type="entry name" value="PROTEIN_KINASE_TYR"/>
    <property type="match status" value="1"/>
</dbReference>
<evidence type="ECO:0000313" key="4">
    <source>
        <dbReference type="EMBL" id="VDN97447.1"/>
    </source>
</evidence>
<gene>
    <name evidence="4" type="ORF">HNAJ_LOCUS1588</name>
</gene>
<feature type="domain" description="Protein kinase" evidence="3">
    <location>
        <begin position="81"/>
        <end position="426"/>
    </location>
</feature>
<reference evidence="6" key="1">
    <citation type="submission" date="2017-02" db="UniProtKB">
        <authorList>
            <consortium name="WormBaseParasite"/>
        </authorList>
    </citation>
    <scope>IDENTIFICATION</scope>
</reference>
<dbReference type="WBParaSite" id="HNAJ_0000158901-mRNA-1">
    <property type="protein sequence ID" value="HNAJ_0000158901-mRNA-1"/>
    <property type="gene ID" value="HNAJ_0000158901"/>
</dbReference>
<dbReference type="Proteomes" id="UP000278807">
    <property type="component" value="Unassembled WGS sequence"/>
</dbReference>
<name>A0A0R3T3K0_RODNA</name>
<dbReference type="PROSITE" id="PS50011">
    <property type="entry name" value="PROTEIN_KINASE_DOM"/>
    <property type="match status" value="1"/>
</dbReference>
<dbReference type="InterPro" id="IPR001245">
    <property type="entry name" value="Ser-Thr/Tyr_kinase_cat_dom"/>
</dbReference>
<dbReference type="GO" id="GO:0005524">
    <property type="term" value="F:ATP binding"/>
    <property type="evidence" value="ECO:0007669"/>
    <property type="project" value="UniProtKB-KW"/>
</dbReference>
<evidence type="ECO:0000256" key="1">
    <source>
        <dbReference type="ARBA" id="ARBA00022741"/>
    </source>
</evidence>
<dbReference type="InterPro" id="IPR011009">
    <property type="entry name" value="Kinase-like_dom_sf"/>
</dbReference>
<keyword evidence="2" id="KW-0067">ATP-binding</keyword>
<dbReference type="PANTHER" id="PTHR24418">
    <property type="entry name" value="TYROSINE-PROTEIN KINASE"/>
    <property type="match status" value="1"/>
</dbReference>
<accession>A0A0R3T3K0</accession>
<keyword evidence="5" id="KW-1185">Reference proteome</keyword>
<evidence type="ECO:0000256" key="2">
    <source>
        <dbReference type="ARBA" id="ARBA00022840"/>
    </source>
</evidence>
<dbReference type="Pfam" id="PF07714">
    <property type="entry name" value="PK_Tyr_Ser-Thr"/>
    <property type="match status" value="1"/>
</dbReference>
<dbReference type="EMBL" id="UZAE01000634">
    <property type="protein sequence ID" value="VDN97447.1"/>
    <property type="molecule type" value="Genomic_DNA"/>
</dbReference>
<dbReference type="OrthoDB" id="6241283at2759"/>
<organism evidence="6">
    <name type="scientific">Rodentolepis nana</name>
    <name type="common">Dwarf tapeworm</name>
    <name type="synonym">Hymenolepis nana</name>
    <dbReference type="NCBI Taxonomy" id="102285"/>
    <lineage>
        <taxon>Eukaryota</taxon>
        <taxon>Metazoa</taxon>
        <taxon>Spiralia</taxon>
        <taxon>Lophotrochozoa</taxon>
        <taxon>Platyhelminthes</taxon>
        <taxon>Cestoda</taxon>
        <taxon>Eucestoda</taxon>
        <taxon>Cyclophyllidea</taxon>
        <taxon>Hymenolepididae</taxon>
        <taxon>Rodentolepis</taxon>
    </lineage>
</organism>
<proteinExistence type="predicted"/>
<dbReference type="InterPro" id="IPR000719">
    <property type="entry name" value="Prot_kinase_dom"/>
</dbReference>
<dbReference type="InterPro" id="IPR050198">
    <property type="entry name" value="Non-receptor_tyrosine_kinases"/>
</dbReference>
<evidence type="ECO:0000259" key="3">
    <source>
        <dbReference type="PROSITE" id="PS50011"/>
    </source>
</evidence>
<keyword evidence="1" id="KW-0547">Nucleotide-binding</keyword>
<dbReference type="SUPFAM" id="SSF56112">
    <property type="entry name" value="Protein kinase-like (PK-like)"/>
    <property type="match status" value="1"/>
</dbReference>
<reference evidence="4 5" key="2">
    <citation type="submission" date="2018-11" db="EMBL/GenBank/DDBJ databases">
        <authorList>
            <consortium name="Pathogen Informatics"/>
        </authorList>
    </citation>
    <scope>NUCLEOTIDE SEQUENCE [LARGE SCALE GENOMIC DNA]</scope>
</reference>
<sequence>MGAKFSVPQFGLGNFDAFSHCSFQVHNFLRSRKNLTEVKSSTSNVAKSCDHQGPGDRVNILAGLKEATHPIPGGNEMSSSETNYSKTGISSTNRVVVSLLKSLKTLEIQDKVAQHEEIALERQEAQNYGLKCNAAGDSRANQVSFRSTLSLGEQSLLGFSTTQCGDVIYTAFIRMKNARVDEYEILKKTSARKIAGLERQLKCKIKMYEEAFKMRAQIVFKFEIQGSNYRDVLKCRTSLPNSITERLVSADSFLEEDVARGLAYIESRSFLHCDVASRNVLLFNPSTLHAAPYPVAKLGDFGLAFRLRPAATNGQHRQDYEAFDDDDNVSCDDNAVVFDGSQRMANNITRIPIKWTAPESIRTRRHTCTPGLFIIYSGVFELLLVSYWEANDWTKPWKTDFVQGIACISSTVREHTCALSDLSGLI</sequence>
<dbReference type="GO" id="GO:0004672">
    <property type="term" value="F:protein kinase activity"/>
    <property type="evidence" value="ECO:0007669"/>
    <property type="project" value="InterPro"/>
</dbReference>
<evidence type="ECO:0000313" key="6">
    <source>
        <dbReference type="WBParaSite" id="HNAJ_0000158901-mRNA-1"/>
    </source>
</evidence>